<evidence type="ECO:0000313" key="1">
    <source>
        <dbReference type="EMBL" id="CAH2104255.1"/>
    </source>
</evidence>
<gene>
    <name evidence="1" type="ORF">EEDITHA_LOCUS18655</name>
</gene>
<protein>
    <submittedName>
        <fullName evidence="1">Uncharacterized protein</fullName>
    </submittedName>
</protein>
<accession>A0AAU9V5E7</accession>
<organism evidence="1 2">
    <name type="scientific">Euphydryas editha</name>
    <name type="common">Edith's checkerspot</name>
    <dbReference type="NCBI Taxonomy" id="104508"/>
    <lineage>
        <taxon>Eukaryota</taxon>
        <taxon>Metazoa</taxon>
        <taxon>Ecdysozoa</taxon>
        <taxon>Arthropoda</taxon>
        <taxon>Hexapoda</taxon>
        <taxon>Insecta</taxon>
        <taxon>Pterygota</taxon>
        <taxon>Neoptera</taxon>
        <taxon>Endopterygota</taxon>
        <taxon>Lepidoptera</taxon>
        <taxon>Glossata</taxon>
        <taxon>Ditrysia</taxon>
        <taxon>Papilionoidea</taxon>
        <taxon>Nymphalidae</taxon>
        <taxon>Nymphalinae</taxon>
        <taxon>Euphydryas</taxon>
    </lineage>
</organism>
<dbReference type="Proteomes" id="UP001153954">
    <property type="component" value="Unassembled WGS sequence"/>
</dbReference>
<dbReference type="Gene3D" id="3.60.10.10">
    <property type="entry name" value="Endonuclease/exonuclease/phosphatase"/>
    <property type="match status" value="1"/>
</dbReference>
<dbReference type="EMBL" id="CAKOGL010000027">
    <property type="protein sequence ID" value="CAH2104255.1"/>
    <property type="molecule type" value="Genomic_DNA"/>
</dbReference>
<comment type="caution">
    <text evidence="1">The sequence shown here is derived from an EMBL/GenBank/DDBJ whole genome shotgun (WGS) entry which is preliminary data.</text>
</comment>
<name>A0AAU9V5E7_EUPED</name>
<evidence type="ECO:0000313" key="2">
    <source>
        <dbReference type="Proteomes" id="UP001153954"/>
    </source>
</evidence>
<proteinExistence type="predicted"/>
<dbReference type="PANTHER" id="PTHR23227:SF67">
    <property type="entry name" value="CRANIOFACIAL DEVELOPMENT PROTEIN 2-LIKE"/>
    <property type="match status" value="1"/>
</dbReference>
<dbReference type="InterPro" id="IPR036691">
    <property type="entry name" value="Endo/exonu/phosph_ase_sf"/>
</dbReference>
<dbReference type="PANTHER" id="PTHR23227">
    <property type="entry name" value="BUCENTAUR RELATED"/>
    <property type="match status" value="1"/>
</dbReference>
<dbReference type="AlphaFoldDB" id="A0AAU9V5E7"/>
<dbReference type="InterPro" id="IPR027124">
    <property type="entry name" value="Swc5/CFDP1/2"/>
</dbReference>
<sequence>MYEDLATALPMKSHYSVVMGDFKAKVGIQTGIESSIGPHGYGKKNHRGQMLVNFLESQGLFLMNSFYKKRPQRKWTWRSLDGKSRNEIDFHMTDCKCIFEDVSVVNRFNTASNHRLVRGSLNIDLKLERGRMMRSTLRPTLFQTNAGGETFQLQLKKQFDALAPTLNIDEDFENVVNILKEKGNMFCRMRHRGTKFELSEKTLEVMKARREDANATPSELRARTKKIRRLIRKALRRANTKAIYQAIGQNRRSKVFKVKSVSNYLGRSHMTKLRTHDGKIVTSMSEML</sequence>
<reference evidence="1" key="1">
    <citation type="submission" date="2022-03" db="EMBL/GenBank/DDBJ databases">
        <authorList>
            <person name="Tunstrom K."/>
        </authorList>
    </citation>
    <scope>NUCLEOTIDE SEQUENCE</scope>
</reference>
<keyword evidence="2" id="KW-1185">Reference proteome</keyword>